<dbReference type="OrthoDB" id="9780101at2"/>
<dbReference type="PATRIC" id="fig|889306.3.peg.1909"/>
<dbReference type="EMBL" id="JXRP01000016">
    <property type="protein sequence ID" value="KIL46776.1"/>
    <property type="molecule type" value="Genomic_DNA"/>
</dbReference>
<feature type="domain" description="PepSY" evidence="1">
    <location>
        <begin position="56"/>
        <end position="112"/>
    </location>
</feature>
<sequence length="196" mass="21481">MKRKMITGTLVSAVILGGAIGAGAMTNGFESVSLQSKSEVASITSQTVGETQKEMLSIEEAKEIAVAKYGGYVESIELERENRVQVYDIDIENDGIEYDIDLDAYTGEFLKVKEERDDDDDDKQTGENALTDDVITQDEAISIALKAAPGTVVRVELDEDDGRIKYEIEIKTTDGEADIEIDAHTGDILEVDHDRD</sequence>
<organism evidence="2 3">
    <name type="scientific">Jeotgalibacillus soli</name>
    <dbReference type="NCBI Taxonomy" id="889306"/>
    <lineage>
        <taxon>Bacteria</taxon>
        <taxon>Bacillati</taxon>
        <taxon>Bacillota</taxon>
        <taxon>Bacilli</taxon>
        <taxon>Bacillales</taxon>
        <taxon>Caryophanaceae</taxon>
        <taxon>Jeotgalibacillus</taxon>
    </lineage>
</organism>
<dbReference type="Proteomes" id="UP000031938">
    <property type="component" value="Unassembled WGS sequence"/>
</dbReference>
<dbReference type="STRING" id="889306.KP78_18940"/>
<comment type="caution">
    <text evidence="2">The sequence shown here is derived from an EMBL/GenBank/DDBJ whole genome shotgun (WGS) entry which is preliminary data.</text>
</comment>
<evidence type="ECO:0000259" key="1">
    <source>
        <dbReference type="Pfam" id="PF03413"/>
    </source>
</evidence>
<name>A0A0C2VQP7_9BACL</name>
<reference evidence="2 3" key="1">
    <citation type="submission" date="2015-01" db="EMBL/GenBank/DDBJ databases">
        <title>Genome sequencing of Jeotgalibacillus soli.</title>
        <authorList>
            <person name="Goh K.M."/>
            <person name="Chan K.-G."/>
            <person name="Yaakop A.S."/>
            <person name="Ee R."/>
            <person name="Gan H.M."/>
            <person name="Chan C.S."/>
        </authorList>
    </citation>
    <scope>NUCLEOTIDE SEQUENCE [LARGE SCALE GENOMIC DNA]</scope>
    <source>
        <strain evidence="2 3">P9</strain>
    </source>
</reference>
<keyword evidence="3" id="KW-1185">Reference proteome</keyword>
<evidence type="ECO:0000313" key="2">
    <source>
        <dbReference type="EMBL" id="KIL46776.1"/>
    </source>
</evidence>
<protein>
    <recommendedName>
        <fullName evidence="1">PepSY domain-containing protein</fullName>
    </recommendedName>
</protein>
<proteinExistence type="predicted"/>
<evidence type="ECO:0000313" key="3">
    <source>
        <dbReference type="Proteomes" id="UP000031938"/>
    </source>
</evidence>
<gene>
    <name evidence="2" type="ORF">KP78_18940</name>
</gene>
<dbReference type="AlphaFoldDB" id="A0A0C2VQP7"/>
<dbReference type="RefSeq" id="WP_041088177.1">
    <property type="nucleotide sequence ID" value="NZ_JXRP01000016.1"/>
</dbReference>
<dbReference type="InterPro" id="IPR025711">
    <property type="entry name" value="PepSY"/>
</dbReference>
<dbReference type="Gene3D" id="3.10.450.40">
    <property type="match status" value="2"/>
</dbReference>
<accession>A0A0C2VQP7</accession>
<feature type="domain" description="PepSY" evidence="1">
    <location>
        <begin position="135"/>
        <end position="191"/>
    </location>
</feature>
<dbReference type="Pfam" id="PF03413">
    <property type="entry name" value="PepSY"/>
    <property type="match status" value="2"/>
</dbReference>